<evidence type="ECO:0000256" key="1">
    <source>
        <dbReference type="ARBA" id="ARBA00001936"/>
    </source>
</evidence>
<evidence type="ECO:0000256" key="2">
    <source>
        <dbReference type="ARBA" id="ARBA00001946"/>
    </source>
</evidence>
<comment type="cofactor">
    <cofactor evidence="1">
        <name>Mn(2+)</name>
        <dbReference type="ChEBI" id="CHEBI:29035"/>
    </cofactor>
</comment>
<dbReference type="RefSeq" id="WP_009053724.1">
    <property type="nucleotide sequence ID" value="NZ_AJYA01000009.1"/>
</dbReference>
<sequence length="227" mass="25689">MRFSEVIPILEEKLQQPLPGLQGHRHMAPEPVDERRFSPEIPETARKGAVLLLLYPGEKGLATFPFIKRPPYDGVHGGQIALPGGKWEDEDKDFGATALRETEEEIGVQRERITLLGSLTRLYIPPSNFVVFPYIGFVEEQPSFSPDPKEVDRLIPCAFSALFAPEAIQVGNVRVRDRYALRTPYYAVENEMVWGATAMILSELQQLWQAPERSFLDFQAECVNYAV</sequence>
<keyword evidence="3" id="KW-0479">Metal-binding</keyword>
<evidence type="ECO:0000313" key="8">
    <source>
        <dbReference type="EMBL" id="EIM78081.1"/>
    </source>
</evidence>
<reference evidence="8 9" key="1">
    <citation type="submission" date="2012-05" db="EMBL/GenBank/DDBJ databases">
        <title>Genome sequence of Nitritalea halalkaliphila LW7.</title>
        <authorList>
            <person name="Jangir P.K."/>
            <person name="Singh A."/>
            <person name="Shivaji S."/>
            <person name="Sharma R."/>
        </authorList>
    </citation>
    <scope>NUCLEOTIDE SEQUENCE [LARGE SCALE GENOMIC DNA]</scope>
    <source>
        <strain evidence="8 9">LW7</strain>
    </source>
</reference>
<name>I5C8C9_9BACT</name>
<organism evidence="8 9">
    <name type="scientific">Nitritalea halalkaliphila LW7</name>
    <dbReference type="NCBI Taxonomy" id="1189621"/>
    <lineage>
        <taxon>Bacteria</taxon>
        <taxon>Pseudomonadati</taxon>
        <taxon>Bacteroidota</taxon>
        <taxon>Cytophagia</taxon>
        <taxon>Cytophagales</taxon>
        <taxon>Cyclobacteriaceae</taxon>
        <taxon>Nitritalea</taxon>
    </lineage>
</organism>
<keyword evidence="6" id="KW-0464">Manganese</keyword>
<dbReference type="Pfam" id="PF00293">
    <property type="entry name" value="NUDIX"/>
    <property type="match status" value="1"/>
</dbReference>
<dbReference type="InterPro" id="IPR015797">
    <property type="entry name" value="NUDIX_hydrolase-like_dom_sf"/>
</dbReference>
<dbReference type="Gene3D" id="3.90.79.10">
    <property type="entry name" value="Nucleoside Triphosphate Pyrophosphohydrolase"/>
    <property type="match status" value="1"/>
</dbReference>
<keyword evidence="4 8" id="KW-0378">Hydrolase</keyword>
<dbReference type="SUPFAM" id="SSF55811">
    <property type="entry name" value="Nudix"/>
    <property type="match status" value="1"/>
</dbReference>
<evidence type="ECO:0000256" key="3">
    <source>
        <dbReference type="ARBA" id="ARBA00022723"/>
    </source>
</evidence>
<evidence type="ECO:0000256" key="6">
    <source>
        <dbReference type="ARBA" id="ARBA00023211"/>
    </source>
</evidence>
<accession>I5C8C9</accession>
<dbReference type="EMBL" id="AJYA01000009">
    <property type="protein sequence ID" value="EIM78081.1"/>
    <property type="molecule type" value="Genomic_DNA"/>
</dbReference>
<dbReference type="Proteomes" id="UP000005551">
    <property type="component" value="Unassembled WGS sequence"/>
</dbReference>
<dbReference type="PANTHER" id="PTHR12992">
    <property type="entry name" value="NUDIX HYDROLASE"/>
    <property type="match status" value="1"/>
</dbReference>
<dbReference type="PANTHER" id="PTHR12992:SF11">
    <property type="entry name" value="MITOCHONDRIAL COENZYME A DIPHOSPHATASE NUDT8"/>
    <property type="match status" value="1"/>
</dbReference>
<feature type="domain" description="Nudix hydrolase" evidence="7">
    <location>
        <begin position="45"/>
        <end position="181"/>
    </location>
</feature>
<dbReference type="InterPro" id="IPR000086">
    <property type="entry name" value="NUDIX_hydrolase_dom"/>
</dbReference>
<dbReference type="PROSITE" id="PS51462">
    <property type="entry name" value="NUDIX"/>
    <property type="match status" value="1"/>
</dbReference>
<comment type="cofactor">
    <cofactor evidence="2">
        <name>Mg(2+)</name>
        <dbReference type="ChEBI" id="CHEBI:18420"/>
    </cofactor>
</comment>
<proteinExistence type="predicted"/>
<keyword evidence="5" id="KW-0460">Magnesium</keyword>
<evidence type="ECO:0000256" key="4">
    <source>
        <dbReference type="ARBA" id="ARBA00022801"/>
    </source>
</evidence>
<dbReference type="InterPro" id="IPR045121">
    <property type="entry name" value="CoAse"/>
</dbReference>
<dbReference type="GO" id="GO:0010945">
    <property type="term" value="F:coenzyme A diphosphatase activity"/>
    <property type="evidence" value="ECO:0007669"/>
    <property type="project" value="InterPro"/>
</dbReference>
<gene>
    <name evidence="8" type="ORF">A3SI_04732</name>
</gene>
<dbReference type="OrthoDB" id="9802805at2"/>
<dbReference type="GO" id="GO:0046872">
    <property type="term" value="F:metal ion binding"/>
    <property type="evidence" value="ECO:0007669"/>
    <property type="project" value="UniProtKB-KW"/>
</dbReference>
<keyword evidence="9" id="KW-1185">Reference proteome</keyword>
<evidence type="ECO:0000256" key="5">
    <source>
        <dbReference type="ARBA" id="ARBA00022842"/>
    </source>
</evidence>
<dbReference type="STRING" id="1189621.A3SI_04732"/>
<comment type="caution">
    <text evidence="8">The sequence shown here is derived from an EMBL/GenBank/DDBJ whole genome shotgun (WGS) entry which is preliminary data.</text>
</comment>
<dbReference type="CDD" id="cd03426">
    <property type="entry name" value="NUDIX_CoAse_Nudt7"/>
    <property type="match status" value="1"/>
</dbReference>
<evidence type="ECO:0000259" key="7">
    <source>
        <dbReference type="PROSITE" id="PS51462"/>
    </source>
</evidence>
<protein>
    <submittedName>
        <fullName evidence="8">NUDIX hydrolase</fullName>
    </submittedName>
</protein>
<evidence type="ECO:0000313" key="9">
    <source>
        <dbReference type="Proteomes" id="UP000005551"/>
    </source>
</evidence>
<dbReference type="AlphaFoldDB" id="I5C8C9"/>
<dbReference type="PATRIC" id="fig|1189621.3.peg.980"/>